<feature type="domain" description="Trichome birefringence-like N-terminal" evidence="9">
    <location>
        <begin position="72"/>
        <end position="125"/>
    </location>
</feature>
<evidence type="ECO:0000256" key="4">
    <source>
        <dbReference type="ARBA" id="ARBA00022968"/>
    </source>
</evidence>
<comment type="similarity">
    <text evidence="2">Belongs to the PC-esterase family. TBL subfamily.</text>
</comment>
<dbReference type="Pfam" id="PF14416">
    <property type="entry name" value="PMR5N"/>
    <property type="match status" value="1"/>
</dbReference>
<keyword evidence="4" id="KW-0735">Signal-anchor</keyword>
<reference evidence="11" key="1">
    <citation type="submission" date="2024-07" db="EMBL/GenBank/DDBJ databases">
        <title>Two chromosome-level genome assemblies of Korean endemic species Abeliophyllum distichum and Forsythia ovata (Oleaceae).</title>
        <authorList>
            <person name="Jang H."/>
        </authorList>
    </citation>
    <scope>NUCLEOTIDE SEQUENCE [LARGE SCALE GENOMIC DNA]</scope>
</reference>
<keyword evidence="5 7" id="KW-1133">Transmembrane helix</keyword>
<dbReference type="InterPro" id="IPR025846">
    <property type="entry name" value="TBL_N"/>
</dbReference>
<name>A0ABD1R8Z3_9LAMI</name>
<dbReference type="InterPro" id="IPR026057">
    <property type="entry name" value="TBL_C"/>
</dbReference>
<sequence>MKRPENTCADAQRGTRMAKANHIAGLKFKYHYLVALPIVLLLIVAIYIKATENKQWTLAVEAQATNNNSSSECNLFRGKWVLDNQSYPLYKERKCLFLADEFACEKYGRKDLKYQNWRWQPHQCDLPRFNATSLLNRLRGKRLVFVGDSLNRNQWDSLVCLVESSIPSSSKSRQFIGNLFTFKAIEYNVSIDFYWSPLLVESNSDHPLNHSLPERIVRVQAIEKHARHWTDADIIIFNTYLWWLRPKMKVLWGSFESPDGIYKEIDMLRSYEMALKTWSDWLEINVNKSRTQLYFVSMSPAHLRGDEWGTSASQNCYKETEQIFQKGKGYWESETNQKMMRVVESAIEELKSRGLEVQMLNITQLSEYRKDAHPSIYRKQRVAITEDQLLNPTSYADCAHWCLPGVPDAWNEILYAYIIQYSNIHRN</sequence>
<evidence type="ECO:0000256" key="6">
    <source>
        <dbReference type="ARBA" id="ARBA00023136"/>
    </source>
</evidence>
<evidence type="ECO:0000256" key="3">
    <source>
        <dbReference type="ARBA" id="ARBA00022692"/>
    </source>
</evidence>
<gene>
    <name evidence="10" type="ORF">Adt_29651</name>
</gene>
<keyword evidence="6 7" id="KW-0472">Membrane</keyword>
<dbReference type="PANTHER" id="PTHR32285">
    <property type="entry name" value="PROTEIN TRICHOME BIREFRINGENCE-LIKE 9-RELATED"/>
    <property type="match status" value="1"/>
</dbReference>
<evidence type="ECO:0000313" key="10">
    <source>
        <dbReference type="EMBL" id="KAL2484895.1"/>
    </source>
</evidence>
<protein>
    <submittedName>
        <fullName evidence="10">Protein trichome birefringence-like 34</fullName>
    </submittedName>
</protein>
<comment type="subcellular location">
    <subcellularLocation>
        <location evidence="1">Membrane</location>
        <topology evidence="1">Single-pass membrane protein</topology>
    </subcellularLocation>
</comment>
<dbReference type="Pfam" id="PF13839">
    <property type="entry name" value="PC-Esterase"/>
    <property type="match status" value="1"/>
</dbReference>
<evidence type="ECO:0000256" key="2">
    <source>
        <dbReference type="ARBA" id="ARBA00007727"/>
    </source>
</evidence>
<evidence type="ECO:0000259" key="9">
    <source>
        <dbReference type="Pfam" id="PF14416"/>
    </source>
</evidence>
<dbReference type="AlphaFoldDB" id="A0ABD1R8Z3"/>
<feature type="transmembrane region" description="Helical" evidence="7">
    <location>
        <begin position="30"/>
        <end position="48"/>
    </location>
</feature>
<dbReference type="Proteomes" id="UP001604336">
    <property type="component" value="Unassembled WGS sequence"/>
</dbReference>
<evidence type="ECO:0000259" key="8">
    <source>
        <dbReference type="Pfam" id="PF13839"/>
    </source>
</evidence>
<proteinExistence type="inferred from homology"/>
<organism evidence="10 11">
    <name type="scientific">Abeliophyllum distichum</name>
    <dbReference type="NCBI Taxonomy" id="126358"/>
    <lineage>
        <taxon>Eukaryota</taxon>
        <taxon>Viridiplantae</taxon>
        <taxon>Streptophyta</taxon>
        <taxon>Embryophyta</taxon>
        <taxon>Tracheophyta</taxon>
        <taxon>Spermatophyta</taxon>
        <taxon>Magnoliopsida</taxon>
        <taxon>eudicotyledons</taxon>
        <taxon>Gunneridae</taxon>
        <taxon>Pentapetalae</taxon>
        <taxon>asterids</taxon>
        <taxon>lamiids</taxon>
        <taxon>Lamiales</taxon>
        <taxon>Oleaceae</taxon>
        <taxon>Forsythieae</taxon>
        <taxon>Abeliophyllum</taxon>
    </lineage>
</organism>
<evidence type="ECO:0000256" key="5">
    <source>
        <dbReference type="ARBA" id="ARBA00022989"/>
    </source>
</evidence>
<dbReference type="PANTHER" id="PTHR32285:SF11">
    <property type="entry name" value="PROTEIN TRICHOME BIREFRINGENCE-LIKE 34"/>
    <property type="match status" value="1"/>
</dbReference>
<evidence type="ECO:0000313" key="11">
    <source>
        <dbReference type="Proteomes" id="UP001604336"/>
    </source>
</evidence>
<keyword evidence="3 7" id="KW-0812">Transmembrane</keyword>
<dbReference type="EMBL" id="JBFOLK010000009">
    <property type="protein sequence ID" value="KAL2484895.1"/>
    <property type="molecule type" value="Genomic_DNA"/>
</dbReference>
<accession>A0ABD1R8Z3</accession>
<evidence type="ECO:0000256" key="7">
    <source>
        <dbReference type="SAM" id="Phobius"/>
    </source>
</evidence>
<dbReference type="GO" id="GO:0016020">
    <property type="term" value="C:membrane"/>
    <property type="evidence" value="ECO:0007669"/>
    <property type="project" value="UniProtKB-SubCell"/>
</dbReference>
<keyword evidence="11" id="KW-1185">Reference proteome</keyword>
<feature type="domain" description="Trichome birefringence-like C-terminal" evidence="8">
    <location>
        <begin position="126"/>
        <end position="416"/>
    </location>
</feature>
<dbReference type="InterPro" id="IPR029962">
    <property type="entry name" value="TBL"/>
</dbReference>
<comment type="caution">
    <text evidence="10">The sequence shown here is derived from an EMBL/GenBank/DDBJ whole genome shotgun (WGS) entry which is preliminary data.</text>
</comment>
<evidence type="ECO:0000256" key="1">
    <source>
        <dbReference type="ARBA" id="ARBA00004167"/>
    </source>
</evidence>